<dbReference type="Proteomes" id="UP001237642">
    <property type="component" value="Unassembled WGS sequence"/>
</dbReference>
<dbReference type="SUPFAM" id="SSF64005">
    <property type="entry name" value="Undecaprenyl diphosphate synthase"/>
    <property type="match status" value="1"/>
</dbReference>
<dbReference type="PANTHER" id="PTHR10291:SF0">
    <property type="entry name" value="DEHYDRODOLICHYL DIPHOSPHATE SYNTHASE 2"/>
    <property type="match status" value="1"/>
</dbReference>
<dbReference type="PANTHER" id="PTHR10291">
    <property type="entry name" value="DEHYDRODOLICHYL DIPHOSPHATE SYNTHASE FAMILY MEMBER"/>
    <property type="match status" value="1"/>
</dbReference>
<accession>A0AAD8JJ52</accession>
<dbReference type="InterPro" id="IPR001441">
    <property type="entry name" value="UPP_synth-like"/>
</dbReference>
<dbReference type="GO" id="GO:0016094">
    <property type="term" value="P:polyprenol biosynthetic process"/>
    <property type="evidence" value="ECO:0007669"/>
    <property type="project" value="TreeGrafter"/>
</dbReference>
<dbReference type="GO" id="GO:0009668">
    <property type="term" value="P:plastid membrane organization"/>
    <property type="evidence" value="ECO:0007669"/>
    <property type="project" value="TreeGrafter"/>
</dbReference>
<dbReference type="NCBIfam" id="TIGR00055">
    <property type="entry name" value="uppS"/>
    <property type="match status" value="1"/>
</dbReference>
<sequence length="321" mass="36531">MQSTYFPLSIQTPISCLKFRASLPSVGLRRNSPLVPVSPAYASVNGTTIAQSGGNIIVKATQSVDEIINIDEEQFDEEFLLRAGLEAERMPKHIAVIADGHRRWARQKGLPPKSGHRTLAPVYKDISRLCCKCGIKVFTAYLYSPENMKRSQEEVETIMSLFEEGIRSNMEESMRHGIRISVIGDRTILPKSLVEAITEAEEKTKANSRLHLILAINYGGQNEILQASRKLFKKIKDGLIQEEEINIKLFEQELGTNICSKFPFPDFMIRFGGELRLSNFLSYQLAYAELYFTNTLFPDFTEEDFIIAMKSYQKRNRRYGV</sequence>
<comment type="caution">
    <text evidence="3">The sequence shown here is derived from an EMBL/GenBank/DDBJ whole genome shotgun (WGS) entry which is preliminary data.</text>
</comment>
<dbReference type="HAMAP" id="MF_01139">
    <property type="entry name" value="ISPT"/>
    <property type="match status" value="1"/>
</dbReference>
<dbReference type="GO" id="GO:0009570">
    <property type="term" value="C:chloroplast stroma"/>
    <property type="evidence" value="ECO:0007669"/>
    <property type="project" value="TreeGrafter"/>
</dbReference>
<proteinExistence type="inferred from homology"/>
<keyword evidence="1 2" id="KW-0808">Transferase</keyword>
<dbReference type="Gene3D" id="3.40.1180.10">
    <property type="entry name" value="Decaprenyl diphosphate synthase-like"/>
    <property type="match status" value="1"/>
</dbReference>
<dbReference type="GO" id="GO:0000287">
    <property type="term" value="F:magnesium ion binding"/>
    <property type="evidence" value="ECO:0007669"/>
    <property type="project" value="UniProtKB-ARBA"/>
</dbReference>
<organism evidence="3 4">
    <name type="scientific">Heracleum sosnowskyi</name>
    <dbReference type="NCBI Taxonomy" id="360622"/>
    <lineage>
        <taxon>Eukaryota</taxon>
        <taxon>Viridiplantae</taxon>
        <taxon>Streptophyta</taxon>
        <taxon>Embryophyta</taxon>
        <taxon>Tracheophyta</taxon>
        <taxon>Spermatophyta</taxon>
        <taxon>Magnoliopsida</taxon>
        <taxon>eudicotyledons</taxon>
        <taxon>Gunneridae</taxon>
        <taxon>Pentapetalae</taxon>
        <taxon>asterids</taxon>
        <taxon>campanulids</taxon>
        <taxon>Apiales</taxon>
        <taxon>Apiaceae</taxon>
        <taxon>Apioideae</taxon>
        <taxon>apioid superclade</taxon>
        <taxon>Tordylieae</taxon>
        <taxon>Tordyliinae</taxon>
        <taxon>Heracleum</taxon>
    </lineage>
</organism>
<dbReference type="CDD" id="cd00475">
    <property type="entry name" value="Cis_IPPS"/>
    <property type="match status" value="1"/>
</dbReference>
<gene>
    <name evidence="3" type="ORF">POM88_005017</name>
</gene>
<dbReference type="Pfam" id="PF01255">
    <property type="entry name" value="Prenyltransf"/>
    <property type="match status" value="1"/>
</dbReference>
<keyword evidence="4" id="KW-1185">Reference proteome</keyword>
<dbReference type="EMBL" id="JAUIZM010000001">
    <property type="protein sequence ID" value="KAK1405412.1"/>
    <property type="molecule type" value="Genomic_DNA"/>
</dbReference>
<dbReference type="InterPro" id="IPR036424">
    <property type="entry name" value="UPP_synth-like_sf"/>
</dbReference>
<evidence type="ECO:0000313" key="3">
    <source>
        <dbReference type="EMBL" id="KAK1405412.1"/>
    </source>
</evidence>
<comment type="similarity">
    <text evidence="2">Belongs to the UPP synthase family.</text>
</comment>
<evidence type="ECO:0000256" key="2">
    <source>
        <dbReference type="RuleBase" id="RU363018"/>
    </source>
</evidence>
<dbReference type="GO" id="GO:0009409">
    <property type="term" value="P:response to cold"/>
    <property type="evidence" value="ECO:0007669"/>
    <property type="project" value="TreeGrafter"/>
</dbReference>
<dbReference type="AlphaFoldDB" id="A0AAD8JJ52"/>
<evidence type="ECO:0000313" key="4">
    <source>
        <dbReference type="Proteomes" id="UP001237642"/>
    </source>
</evidence>
<reference evidence="3" key="2">
    <citation type="submission" date="2023-05" db="EMBL/GenBank/DDBJ databases">
        <authorList>
            <person name="Schelkunov M.I."/>
        </authorList>
    </citation>
    <scope>NUCLEOTIDE SEQUENCE</scope>
    <source>
        <strain evidence="3">Hsosn_3</strain>
        <tissue evidence="3">Leaf</tissue>
    </source>
</reference>
<evidence type="ECO:0000256" key="1">
    <source>
        <dbReference type="ARBA" id="ARBA00022679"/>
    </source>
</evidence>
<dbReference type="EC" id="2.5.1.-" evidence="2"/>
<dbReference type="FunFam" id="3.40.1180.10:FF:000001">
    <property type="entry name" value="(2E,6E)-farnesyl-diphosphate-specific ditrans,polycis-undecaprenyl-diphosphate synthase"/>
    <property type="match status" value="1"/>
</dbReference>
<dbReference type="GO" id="GO:0045547">
    <property type="term" value="F:ditrans,polycis-polyprenyl diphosphate synthase [(2E,6E)-farnesyl diphosphate specific] activity"/>
    <property type="evidence" value="ECO:0007669"/>
    <property type="project" value="TreeGrafter"/>
</dbReference>
<name>A0AAD8JJ52_9APIA</name>
<reference evidence="3" key="1">
    <citation type="submission" date="2023-02" db="EMBL/GenBank/DDBJ databases">
        <title>Genome of toxic invasive species Heracleum sosnowskyi carries increased number of genes despite the absence of recent whole-genome duplications.</title>
        <authorList>
            <person name="Schelkunov M."/>
            <person name="Shtratnikova V."/>
            <person name="Makarenko M."/>
            <person name="Klepikova A."/>
            <person name="Omelchenko D."/>
            <person name="Novikova G."/>
            <person name="Obukhova E."/>
            <person name="Bogdanov V."/>
            <person name="Penin A."/>
            <person name="Logacheva M."/>
        </authorList>
    </citation>
    <scope>NUCLEOTIDE SEQUENCE</scope>
    <source>
        <strain evidence="3">Hsosn_3</strain>
        <tissue evidence="3">Leaf</tissue>
    </source>
</reference>
<protein>
    <recommendedName>
        <fullName evidence="2">Alkyl transferase</fullName>
        <ecNumber evidence="2">2.5.1.-</ecNumber>
    </recommendedName>
</protein>